<gene>
    <name evidence="1" type="ORF">VB774_11245</name>
</gene>
<organism evidence="1 2">
    <name type="scientific">Pseudanabaena galeata UHCC 0370</name>
    <dbReference type="NCBI Taxonomy" id="3110310"/>
    <lineage>
        <taxon>Bacteria</taxon>
        <taxon>Bacillati</taxon>
        <taxon>Cyanobacteriota</taxon>
        <taxon>Cyanophyceae</taxon>
        <taxon>Pseudanabaenales</taxon>
        <taxon>Pseudanabaenaceae</taxon>
        <taxon>Pseudanabaena</taxon>
    </lineage>
</organism>
<evidence type="ECO:0000313" key="2">
    <source>
        <dbReference type="Proteomes" id="UP001301388"/>
    </source>
</evidence>
<dbReference type="Gene3D" id="2.60.120.10">
    <property type="entry name" value="Jelly Rolls"/>
    <property type="match status" value="1"/>
</dbReference>
<reference evidence="1 2" key="1">
    <citation type="submission" date="2023-12" db="EMBL/GenBank/DDBJ databases">
        <title>Baltic Sea Cyanobacteria.</title>
        <authorList>
            <person name="Delbaje E."/>
            <person name="Fewer D.P."/>
            <person name="Shishido T.K."/>
        </authorList>
    </citation>
    <scope>NUCLEOTIDE SEQUENCE [LARGE SCALE GENOMIC DNA]</scope>
    <source>
        <strain evidence="1 2">UHCC 0370</strain>
    </source>
</reference>
<dbReference type="InterPro" id="IPR014710">
    <property type="entry name" value="RmlC-like_jellyroll"/>
</dbReference>
<dbReference type="EMBL" id="JAYGIE010000072">
    <property type="protein sequence ID" value="MEA5478191.1"/>
    <property type="molecule type" value="Genomic_DNA"/>
</dbReference>
<proteinExistence type="predicted"/>
<accession>A0ABU5TJD9</accession>
<protein>
    <submittedName>
        <fullName evidence="1">Cupin</fullName>
    </submittedName>
</protein>
<name>A0ABU5TJD9_9CYAN</name>
<dbReference type="InterPro" id="IPR011051">
    <property type="entry name" value="RmlC_Cupin_sf"/>
</dbReference>
<sequence length="214" mass="24950">MISLSFHRMNSKDWIVTDDGHCESRPASREWDLIRDKYYFHEFLTEIINLLRNISNEEDEWDYLPQIRMRVRQLVINSYWLHTQYSEPSPKTGMATRTLYNEIGYPLTVQTATFAPNVSSNIHNHGTWGVVAVLKGQERHTFWKRVDDPQFPNKIEMVGEKIVKAGEIISFTPLAIHQVTAIGNKPAFSFTMYGDLLPRSRFIFDTTKHTAKPF</sequence>
<comment type="caution">
    <text evidence="1">The sequence shown here is derived from an EMBL/GenBank/DDBJ whole genome shotgun (WGS) entry which is preliminary data.</text>
</comment>
<dbReference type="SUPFAM" id="SSF51182">
    <property type="entry name" value="RmlC-like cupins"/>
    <property type="match status" value="1"/>
</dbReference>
<dbReference type="Proteomes" id="UP001301388">
    <property type="component" value="Unassembled WGS sequence"/>
</dbReference>
<keyword evidence="2" id="KW-1185">Reference proteome</keyword>
<evidence type="ECO:0000313" key="1">
    <source>
        <dbReference type="EMBL" id="MEA5478191.1"/>
    </source>
</evidence>